<organism evidence="1 2">
    <name type="scientific">Pseudomonas fluorescens</name>
    <dbReference type="NCBI Taxonomy" id="294"/>
    <lineage>
        <taxon>Bacteria</taxon>
        <taxon>Pseudomonadati</taxon>
        <taxon>Pseudomonadota</taxon>
        <taxon>Gammaproteobacteria</taxon>
        <taxon>Pseudomonadales</taxon>
        <taxon>Pseudomonadaceae</taxon>
        <taxon>Pseudomonas</taxon>
    </lineage>
</organism>
<dbReference type="InterPro" id="IPR008312">
    <property type="entry name" value="T6SS_TssB1"/>
</dbReference>
<name>A0A379IE58_PSEFL</name>
<dbReference type="AlphaFoldDB" id="A0A379IE58"/>
<accession>A0A379IE58</accession>
<dbReference type="Proteomes" id="UP000255125">
    <property type="component" value="Unassembled WGS sequence"/>
</dbReference>
<gene>
    <name evidence="1" type="ORF">NCTC10392_02990</name>
</gene>
<dbReference type="Pfam" id="PF05591">
    <property type="entry name" value="T6SS_VipA"/>
    <property type="match status" value="1"/>
</dbReference>
<evidence type="ECO:0000313" key="1">
    <source>
        <dbReference type="EMBL" id="SUD31064.1"/>
    </source>
</evidence>
<proteinExistence type="predicted"/>
<reference evidence="1 2" key="1">
    <citation type="submission" date="2018-06" db="EMBL/GenBank/DDBJ databases">
        <authorList>
            <consortium name="Pathogen Informatics"/>
            <person name="Doyle S."/>
        </authorList>
    </citation>
    <scope>NUCLEOTIDE SEQUENCE [LARGE SCALE GENOMIC DNA]</scope>
    <source>
        <strain evidence="1 2">NCTC10392</strain>
    </source>
</reference>
<sequence>MPDESLPIAAIEPVHVGYIPVLPLDRLMELRDALVALKGPLASDPRLRESVQKSLINAENHDRVLGKVSPRGEPY</sequence>
<dbReference type="OrthoDB" id="7025878at2"/>
<evidence type="ECO:0000313" key="2">
    <source>
        <dbReference type="Proteomes" id="UP000255125"/>
    </source>
</evidence>
<protein>
    <submittedName>
        <fullName evidence="1">Type VI secretion protein</fullName>
    </submittedName>
</protein>
<dbReference type="EMBL" id="UGUS01000002">
    <property type="protein sequence ID" value="SUD31064.1"/>
    <property type="molecule type" value="Genomic_DNA"/>
</dbReference>